<dbReference type="CTD" id="8230560"/>
<keyword evidence="3" id="KW-1185">Reference proteome</keyword>
<dbReference type="InParanoid" id="E0VUW2"/>
<proteinExistence type="predicted"/>
<evidence type="ECO:0000313" key="2">
    <source>
        <dbReference type="EnsemblMetazoa" id="PHUM456140-PA"/>
    </source>
</evidence>
<dbReference type="RefSeq" id="XP_002429906.1">
    <property type="nucleotide sequence ID" value="XM_002429861.1"/>
</dbReference>
<reference evidence="1" key="2">
    <citation type="submission" date="2007-04" db="EMBL/GenBank/DDBJ databases">
        <title>The genome of the human body louse.</title>
        <authorList>
            <consortium name="The Human Body Louse Genome Consortium"/>
            <person name="Kirkness E."/>
            <person name="Walenz B."/>
            <person name="Hass B."/>
            <person name="Bruggner R."/>
            <person name="Strausberg R."/>
        </authorList>
    </citation>
    <scope>NUCLEOTIDE SEQUENCE</scope>
    <source>
        <strain evidence="1">USDA</strain>
    </source>
</reference>
<dbReference type="EMBL" id="AAZO01005552">
    <property type="status" value="NOT_ANNOTATED_CDS"/>
    <property type="molecule type" value="Genomic_DNA"/>
</dbReference>
<dbReference type="KEGG" id="phu:Phum_PHUM456140"/>
<dbReference type="GeneID" id="8230560"/>
<evidence type="ECO:0000313" key="1">
    <source>
        <dbReference type="EMBL" id="EEB17168.1"/>
    </source>
</evidence>
<accession>E0VUW2</accession>
<keyword evidence="1" id="KW-0830">Ubiquinone</keyword>
<reference evidence="2" key="3">
    <citation type="submission" date="2020-05" db="UniProtKB">
        <authorList>
            <consortium name="EnsemblMetazoa"/>
        </authorList>
    </citation>
    <scope>IDENTIFICATION</scope>
    <source>
        <strain evidence="2">USDA</strain>
    </source>
</reference>
<dbReference type="EnsemblMetazoa" id="PHUM456140-RA">
    <property type="protein sequence ID" value="PHUM456140-PA"/>
    <property type="gene ID" value="PHUM456140"/>
</dbReference>
<evidence type="ECO:0000313" key="3">
    <source>
        <dbReference type="Proteomes" id="UP000009046"/>
    </source>
</evidence>
<sequence length="85" mass="9849">MGGHHHEQKLPPVPDWRIYKVDDVPQLVAVRKALAEFLNNPKQPKSFTYPLFRGFKYGLIAAVITTFAEKAFYNYYYGDDGHSHH</sequence>
<dbReference type="OrthoDB" id="521512at2759"/>
<dbReference type="AlphaFoldDB" id="E0VUW2"/>
<dbReference type="HOGENOM" id="CLU_160226_1_0_1"/>
<dbReference type="EMBL" id="DS235797">
    <property type="protein sequence ID" value="EEB17168.1"/>
    <property type="molecule type" value="Genomic_DNA"/>
</dbReference>
<name>E0VUW2_PEDHC</name>
<organism>
    <name type="scientific">Pediculus humanus subsp. corporis</name>
    <name type="common">Body louse</name>
    <dbReference type="NCBI Taxonomy" id="121224"/>
    <lineage>
        <taxon>Eukaryota</taxon>
        <taxon>Metazoa</taxon>
        <taxon>Ecdysozoa</taxon>
        <taxon>Arthropoda</taxon>
        <taxon>Hexapoda</taxon>
        <taxon>Insecta</taxon>
        <taxon>Pterygota</taxon>
        <taxon>Neoptera</taxon>
        <taxon>Paraneoptera</taxon>
        <taxon>Psocodea</taxon>
        <taxon>Troctomorpha</taxon>
        <taxon>Phthiraptera</taxon>
        <taxon>Anoplura</taxon>
        <taxon>Pediculidae</taxon>
        <taxon>Pediculus</taxon>
    </lineage>
</organism>
<gene>
    <name evidence="2" type="primary">8230560</name>
    <name evidence="1" type="ORF">Phum_PHUM456140</name>
</gene>
<protein>
    <submittedName>
        <fullName evidence="1 2">NADH-Ubiquinone oxidoreductase B12 subunit</fullName>
    </submittedName>
</protein>
<dbReference type="Proteomes" id="UP000009046">
    <property type="component" value="Unassembled WGS sequence"/>
</dbReference>
<dbReference type="VEuPathDB" id="VectorBase:PHUM456140"/>
<reference evidence="1" key="1">
    <citation type="submission" date="2007-04" db="EMBL/GenBank/DDBJ databases">
        <title>Annotation of Pediculus humanus corporis strain USDA.</title>
        <authorList>
            <person name="Kirkness E."/>
            <person name="Hannick L."/>
            <person name="Hass B."/>
            <person name="Bruggner R."/>
            <person name="Lawson D."/>
            <person name="Bidwell S."/>
            <person name="Joardar V."/>
            <person name="Caler E."/>
            <person name="Walenz B."/>
            <person name="Inman J."/>
            <person name="Schobel S."/>
            <person name="Galinsky K."/>
            <person name="Amedeo P."/>
            <person name="Strausberg R."/>
        </authorList>
    </citation>
    <scope>NUCLEOTIDE SEQUENCE</scope>
    <source>
        <strain evidence="1">USDA</strain>
    </source>
</reference>